<organism evidence="4 5">
    <name type="scientific">Natronobacterium lacisalsi AJ5</name>
    <dbReference type="NCBI Taxonomy" id="358396"/>
    <lineage>
        <taxon>Archaea</taxon>
        <taxon>Methanobacteriati</taxon>
        <taxon>Methanobacteriota</taxon>
        <taxon>Stenosarchaea group</taxon>
        <taxon>Halobacteria</taxon>
        <taxon>Halobacteriales</taxon>
        <taxon>Natrialbaceae</taxon>
        <taxon>Natronobacterium</taxon>
    </lineage>
</organism>
<protein>
    <recommendedName>
        <fullName evidence="7">Mn2+/Fe2+ transporter</fullName>
    </recommendedName>
</protein>
<keyword evidence="5" id="KW-1185">Reference proteome</keyword>
<evidence type="ECO:0000313" key="3">
    <source>
        <dbReference type="EMBL" id="APW97082.1"/>
    </source>
</evidence>
<feature type="region of interest" description="Disordered" evidence="1">
    <location>
        <begin position="1"/>
        <end position="27"/>
    </location>
</feature>
<evidence type="ECO:0000313" key="6">
    <source>
        <dbReference type="Proteomes" id="UP000186547"/>
    </source>
</evidence>
<dbReference type="STRING" id="358396.CHINAEXTREME_04545"/>
<name>M0LPL7_NATLA</name>
<evidence type="ECO:0000256" key="2">
    <source>
        <dbReference type="SAM" id="Phobius"/>
    </source>
</evidence>
<keyword evidence="2" id="KW-0812">Transmembrane</keyword>
<evidence type="ECO:0000256" key="1">
    <source>
        <dbReference type="SAM" id="MobiDB-lite"/>
    </source>
</evidence>
<reference evidence="3" key="3">
    <citation type="submission" date="2017-01" db="EMBL/GenBank/DDBJ databases">
        <authorList>
            <person name="Mah S.A."/>
            <person name="Swanson W.J."/>
            <person name="Moy G.W."/>
            <person name="Vacquier V.D."/>
        </authorList>
    </citation>
    <scope>NUCLEOTIDE SEQUENCE</scope>
    <source>
        <strain evidence="3">AJ5</strain>
    </source>
</reference>
<feature type="transmembrane region" description="Helical" evidence="2">
    <location>
        <begin position="55"/>
        <end position="75"/>
    </location>
</feature>
<evidence type="ECO:0000313" key="4">
    <source>
        <dbReference type="EMBL" id="EMA34414.1"/>
    </source>
</evidence>
<feature type="transmembrane region" description="Helical" evidence="2">
    <location>
        <begin position="29"/>
        <end position="49"/>
    </location>
</feature>
<gene>
    <name evidence="4" type="ORF">C445_07807</name>
    <name evidence="3" type="ORF">CHINAEXTREME_04545</name>
</gene>
<evidence type="ECO:0008006" key="7">
    <source>
        <dbReference type="Google" id="ProtNLM"/>
    </source>
</evidence>
<reference evidence="3 6" key="1">
    <citation type="journal article" date="2011" name="J. Bacteriol.">
        <title>Genome sequence of Halobiforma lacisalsi AJ5, an extremely halophilic archaeon which harbors a bop gene.</title>
        <authorList>
            <person name="Jiang X."/>
            <person name="Wang S."/>
            <person name="Cheng H."/>
            <person name="Huo Y."/>
            <person name="Zhang X."/>
            <person name="Zhu X."/>
            <person name="Han X."/>
            <person name="Ni P."/>
            <person name="Wu M."/>
        </authorList>
    </citation>
    <scope>NUCLEOTIDE SEQUENCE [LARGE SCALE GENOMIC DNA]</scope>
    <source>
        <strain evidence="3 6">AJ5</strain>
    </source>
</reference>
<dbReference type="KEGG" id="hlc:CHINAEXTREME04545"/>
<dbReference type="EMBL" id="CP019285">
    <property type="protein sequence ID" value="APW97082.1"/>
    <property type="molecule type" value="Genomic_DNA"/>
</dbReference>
<dbReference type="EMBL" id="AOLZ01000032">
    <property type="protein sequence ID" value="EMA34414.1"/>
    <property type="molecule type" value="Genomic_DNA"/>
</dbReference>
<dbReference type="Proteomes" id="UP000011555">
    <property type="component" value="Unassembled WGS sequence"/>
</dbReference>
<proteinExistence type="predicted"/>
<dbReference type="RefSeq" id="WP_007141287.1">
    <property type="nucleotide sequence ID" value="NZ_AOLZ01000032.1"/>
</dbReference>
<dbReference type="Proteomes" id="UP000186547">
    <property type="component" value="Chromosome"/>
</dbReference>
<dbReference type="GeneID" id="30920367"/>
<reference evidence="4 5" key="2">
    <citation type="journal article" date="2014" name="PLoS Genet.">
        <title>Phylogenetically driven sequencing of extremely halophilic archaea reveals strategies for static and dynamic osmo-response.</title>
        <authorList>
            <person name="Becker E.A."/>
            <person name="Seitzer P.M."/>
            <person name="Tritt A."/>
            <person name="Larsen D."/>
            <person name="Krusor M."/>
            <person name="Yao A.I."/>
            <person name="Wu D."/>
            <person name="Madern D."/>
            <person name="Eisen J.A."/>
            <person name="Darling A.E."/>
            <person name="Facciotti M.T."/>
        </authorList>
    </citation>
    <scope>NUCLEOTIDE SEQUENCE [LARGE SCALE GENOMIC DNA]</scope>
    <source>
        <strain evidence="4 5">AJ5</strain>
    </source>
</reference>
<evidence type="ECO:0000313" key="5">
    <source>
        <dbReference type="Proteomes" id="UP000011555"/>
    </source>
</evidence>
<keyword evidence="2" id="KW-0472">Membrane</keyword>
<sequence>MNRTCDFRNTDPNGPSSERLVETTSGSGGVGASVLFVCTLVGIGGTVLTQDSGTAVTWFWIGIGATTAYFLYRIVATLERIAERL</sequence>
<keyword evidence="2" id="KW-1133">Transmembrane helix</keyword>
<accession>M0LPL7</accession>
<dbReference type="AlphaFoldDB" id="M0LPL7"/>